<dbReference type="AlphaFoldDB" id="A0A6J4RZ69"/>
<evidence type="ECO:0000313" key="3">
    <source>
        <dbReference type="EMBL" id="CAA9481050.1"/>
    </source>
</evidence>
<protein>
    <submittedName>
        <fullName evidence="3">Uncharacterized protein</fullName>
    </submittedName>
</protein>
<name>A0A6J4RZ69_9ACTN</name>
<feature type="region of interest" description="Disordered" evidence="1">
    <location>
        <begin position="33"/>
        <end position="143"/>
    </location>
</feature>
<accession>A0A6J4RZ69</accession>
<proteinExistence type="predicted"/>
<feature type="signal peptide" evidence="2">
    <location>
        <begin position="1"/>
        <end position="27"/>
    </location>
</feature>
<feature type="compositionally biased region" description="Low complexity" evidence="1">
    <location>
        <begin position="92"/>
        <end position="113"/>
    </location>
</feature>
<gene>
    <name evidence="3" type="ORF">AVDCRST_MAG30-797</name>
</gene>
<organism evidence="3">
    <name type="scientific">uncultured Solirubrobacteraceae bacterium</name>
    <dbReference type="NCBI Taxonomy" id="1162706"/>
    <lineage>
        <taxon>Bacteria</taxon>
        <taxon>Bacillati</taxon>
        <taxon>Actinomycetota</taxon>
        <taxon>Thermoleophilia</taxon>
        <taxon>Solirubrobacterales</taxon>
        <taxon>Solirubrobacteraceae</taxon>
        <taxon>environmental samples</taxon>
    </lineage>
</organism>
<dbReference type="EMBL" id="CADCVS010000133">
    <property type="protein sequence ID" value="CAA9481050.1"/>
    <property type="molecule type" value="Genomic_DNA"/>
</dbReference>
<keyword evidence="2" id="KW-0732">Signal</keyword>
<sequence length="184" mass="18902">MLSLLSRAAVVVCALAFILAAPTAAAAADGKKRCASAKGQTKSKGSAAKKSCNAKQRRARKTKRTGDTAGALRIRSAEGDADPVTDIADPGTDISDPGTDIPDPGTDIPDPGTEIPAPAPALNPSKQCKAERDDPNFAATHGGLSFEDFYGTNQNRRNAFGKCVSGKAKAQGVEDESADESGDD</sequence>
<feature type="chain" id="PRO_5026681370" evidence="2">
    <location>
        <begin position="28"/>
        <end position="184"/>
    </location>
</feature>
<evidence type="ECO:0000256" key="1">
    <source>
        <dbReference type="SAM" id="MobiDB-lite"/>
    </source>
</evidence>
<evidence type="ECO:0000256" key="2">
    <source>
        <dbReference type="SAM" id="SignalP"/>
    </source>
</evidence>
<reference evidence="3" key="1">
    <citation type="submission" date="2020-02" db="EMBL/GenBank/DDBJ databases">
        <authorList>
            <person name="Meier V. D."/>
        </authorList>
    </citation>
    <scope>NUCLEOTIDE SEQUENCE</scope>
    <source>
        <strain evidence="3">AVDCRST_MAG30</strain>
    </source>
</reference>